<protein>
    <submittedName>
        <fullName evidence="1">Uncharacterized protein</fullName>
    </submittedName>
</protein>
<organism evidence="1 2">
    <name type="scientific">Clostridium pasteurianum BC1</name>
    <dbReference type="NCBI Taxonomy" id="86416"/>
    <lineage>
        <taxon>Bacteria</taxon>
        <taxon>Bacillati</taxon>
        <taxon>Bacillota</taxon>
        <taxon>Clostridia</taxon>
        <taxon>Eubacteriales</taxon>
        <taxon>Clostridiaceae</taxon>
        <taxon>Clostridium</taxon>
    </lineage>
</organism>
<evidence type="ECO:0000313" key="1">
    <source>
        <dbReference type="EMBL" id="AGK95379.1"/>
    </source>
</evidence>
<dbReference type="HOGENOM" id="CLU_2750674_0_0_9"/>
<dbReference type="Gene3D" id="1.10.10.10">
    <property type="entry name" value="Winged helix-like DNA-binding domain superfamily/Winged helix DNA-binding domain"/>
    <property type="match status" value="1"/>
</dbReference>
<name>R4K4B1_CLOPA</name>
<dbReference type="STRING" id="86416.Clopa_0317"/>
<sequence length="70" mass="8000">MYIIFYASYINSVQNLKINFRGGKSMRISSKQKKEVISLRKQGKSYSAISLFTGVPRGDIDRILKEAVKQ</sequence>
<dbReference type="KEGG" id="cpas:Clopa_0317"/>
<dbReference type="PATRIC" id="fig|86416.3.peg.295"/>
<dbReference type="AlphaFoldDB" id="R4K4B1"/>
<reference evidence="1 2" key="1">
    <citation type="submission" date="2012-01" db="EMBL/GenBank/DDBJ databases">
        <title>Complete sequence of chromosome of Clostridium pasteurianum BC1.</title>
        <authorList>
            <consortium name="US DOE Joint Genome Institute"/>
            <person name="Lucas S."/>
            <person name="Han J."/>
            <person name="Lapidus A."/>
            <person name="Cheng J.-F."/>
            <person name="Goodwin L."/>
            <person name="Pitluck S."/>
            <person name="Peters L."/>
            <person name="Mikhailova N."/>
            <person name="Teshima H."/>
            <person name="Detter J.C."/>
            <person name="Han C."/>
            <person name="Tapia R."/>
            <person name="Land M."/>
            <person name="Hauser L."/>
            <person name="Kyrpides N."/>
            <person name="Ivanova N."/>
            <person name="Pagani I."/>
            <person name="Dunn J."/>
            <person name="Taghavi S."/>
            <person name="Francis A."/>
            <person name="van der Lelie D."/>
            <person name="Woyke T."/>
        </authorList>
    </citation>
    <scope>NUCLEOTIDE SEQUENCE [LARGE SCALE GENOMIC DNA]</scope>
    <source>
        <strain evidence="1 2">BC1</strain>
    </source>
</reference>
<dbReference type="InterPro" id="IPR036388">
    <property type="entry name" value="WH-like_DNA-bd_sf"/>
</dbReference>
<keyword evidence="2" id="KW-1185">Reference proteome</keyword>
<proteinExistence type="predicted"/>
<dbReference type="EMBL" id="CP003261">
    <property type="protein sequence ID" value="AGK95379.1"/>
    <property type="molecule type" value="Genomic_DNA"/>
</dbReference>
<dbReference type="Proteomes" id="UP000013523">
    <property type="component" value="Chromosome"/>
</dbReference>
<gene>
    <name evidence="1" type="ORF">Clopa_0317</name>
</gene>
<accession>R4K4B1</accession>
<evidence type="ECO:0000313" key="2">
    <source>
        <dbReference type="Proteomes" id="UP000013523"/>
    </source>
</evidence>